<name>A0ABZ0CQF7_9BURK</name>
<proteinExistence type="predicted"/>
<evidence type="ECO:0000256" key="1">
    <source>
        <dbReference type="SAM" id="Phobius"/>
    </source>
</evidence>
<gene>
    <name evidence="2" type="ORF">RXV79_17725</name>
</gene>
<dbReference type="Proteomes" id="UP001303946">
    <property type="component" value="Chromosome"/>
</dbReference>
<dbReference type="Pfam" id="PF04654">
    <property type="entry name" value="DUF599"/>
    <property type="match status" value="1"/>
</dbReference>
<dbReference type="PANTHER" id="PTHR31881">
    <property type="match status" value="1"/>
</dbReference>
<dbReference type="EMBL" id="CP136336">
    <property type="protein sequence ID" value="WOB06756.1"/>
    <property type="molecule type" value="Genomic_DNA"/>
</dbReference>
<protein>
    <submittedName>
        <fullName evidence="2">DUF599 domain-containing protein</fullName>
    </submittedName>
</protein>
<dbReference type="InterPro" id="IPR006747">
    <property type="entry name" value="DUF599"/>
</dbReference>
<sequence>MDTVIKVFSILPWGDWAALAAFFVGWSGYAWFAKDRSQTRPSVLATTNRYRRLWMMQATYRDVRVIDGVVIQNLSTSPSFFASTTILLIGGLLAALSAGDKASDLVRDLPFAARTTVLIFELKLVLLLVIFVYAFFRFTWSMRQYTFGALMIAAAPEAKQFDALGDEAEDKRKAFADKAGRVVGMAAETFNDGLRAYYLAFAAVGWFFSPLIFMLATAGVIWILYQREFHSEVLGALNS</sequence>
<keyword evidence="3" id="KW-1185">Reference proteome</keyword>
<evidence type="ECO:0000313" key="3">
    <source>
        <dbReference type="Proteomes" id="UP001303946"/>
    </source>
</evidence>
<organism evidence="2 3">
    <name type="scientific">Piscinibacter gummiphilus</name>
    <dbReference type="NCBI Taxonomy" id="946333"/>
    <lineage>
        <taxon>Bacteria</taxon>
        <taxon>Pseudomonadati</taxon>
        <taxon>Pseudomonadota</taxon>
        <taxon>Betaproteobacteria</taxon>
        <taxon>Burkholderiales</taxon>
        <taxon>Sphaerotilaceae</taxon>
        <taxon>Piscinibacter</taxon>
    </lineage>
</organism>
<keyword evidence="1" id="KW-1133">Transmembrane helix</keyword>
<evidence type="ECO:0000313" key="2">
    <source>
        <dbReference type="EMBL" id="WOB06756.1"/>
    </source>
</evidence>
<dbReference type="PANTHER" id="PTHR31881:SF6">
    <property type="entry name" value="OS09G0494600 PROTEIN"/>
    <property type="match status" value="1"/>
</dbReference>
<feature type="transmembrane region" description="Helical" evidence="1">
    <location>
        <begin position="16"/>
        <end position="32"/>
    </location>
</feature>
<accession>A0ABZ0CQF7</accession>
<feature type="transmembrane region" description="Helical" evidence="1">
    <location>
        <begin position="197"/>
        <end position="225"/>
    </location>
</feature>
<keyword evidence="1" id="KW-0812">Transmembrane</keyword>
<feature type="transmembrane region" description="Helical" evidence="1">
    <location>
        <begin position="111"/>
        <end position="136"/>
    </location>
</feature>
<keyword evidence="1" id="KW-0472">Membrane</keyword>
<feature type="transmembrane region" description="Helical" evidence="1">
    <location>
        <begin position="80"/>
        <end position="99"/>
    </location>
</feature>
<dbReference type="RefSeq" id="WP_316699390.1">
    <property type="nucleotide sequence ID" value="NZ_CP136336.1"/>
</dbReference>
<reference evidence="2 3" key="1">
    <citation type="submission" date="2023-10" db="EMBL/GenBank/DDBJ databases">
        <title>Bacteria for the degradation of biodegradable plastic PBAT(Polybutylene adipate terephthalate).</title>
        <authorList>
            <person name="Weon H.-Y."/>
            <person name="Yeon J."/>
        </authorList>
    </citation>
    <scope>NUCLEOTIDE SEQUENCE [LARGE SCALE GENOMIC DNA]</scope>
    <source>
        <strain evidence="2 3">SBD 7-3</strain>
    </source>
</reference>